<dbReference type="PANTHER" id="PTHR43798:SF31">
    <property type="entry name" value="AB HYDROLASE SUPERFAMILY PROTEIN YCLE"/>
    <property type="match status" value="1"/>
</dbReference>
<gene>
    <name evidence="4" type="ORF">P245_11020</name>
    <name evidence="5" type="ORF">P608_10455</name>
</gene>
<dbReference type="InterPro" id="IPR000073">
    <property type="entry name" value="AB_hydrolase_1"/>
</dbReference>
<dbReference type="GO" id="GO:0016020">
    <property type="term" value="C:membrane"/>
    <property type="evidence" value="ECO:0007669"/>
    <property type="project" value="TreeGrafter"/>
</dbReference>
<reference evidence="6 7" key="1">
    <citation type="submission" date="2013-09" db="EMBL/GenBank/DDBJ databases">
        <title>High correlation between genotypes and phenotypes of environmental bacteria Comamonas testosteroni strains.</title>
        <authorList>
            <person name="Liu L."/>
            <person name="Zhu W."/>
            <person name="Xia X."/>
            <person name="Xu B."/>
            <person name="Luo M."/>
            <person name="Wang G."/>
        </authorList>
    </citation>
    <scope>NUCLEOTIDE SEQUENCE [LARGE SCALE GENOMIC DNA]</scope>
    <source>
        <strain evidence="5 6">DF2</strain>
        <strain evidence="4 7">JL14</strain>
    </source>
</reference>
<keyword evidence="6" id="KW-1185">Reference proteome</keyword>
<dbReference type="InterPro" id="IPR050266">
    <property type="entry name" value="AB_hydrolase_sf"/>
</dbReference>
<evidence type="ECO:0000313" key="4">
    <source>
        <dbReference type="EMBL" id="KGG92642.1"/>
    </source>
</evidence>
<evidence type="ECO:0000313" key="6">
    <source>
        <dbReference type="Proteomes" id="UP000029549"/>
    </source>
</evidence>
<evidence type="ECO:0000313" key="7">
    <source>
        <dbReference type="Proteomes" id="UP000029567"/>
    </source>
</evidence>
<dbReference type="EMBL" id="AWTP01000105">
    <property type="protein sequence ID" value="KGH12513.1"/>
    <property type="molecule type" value="Genomic_DNA"/>
</dbReference>
<dbReference type="EMBL" id="AWTN01000086">
    <property type="protein sequence ID" value="KGG92642.1"/>
    <property type="molecule type" value="Genomic_DNA"/>
</dbReference>
<dbReference type="Gene3D" id="3.40.50.1820">
    <property type="entry name" value="alpha/beta hydrolase"/>
    <property type="match status" value="1"/>
</dbReference>
<evidence type="ECO:0000259" key="3">
    <source>
        <dbReference type="Pfam" id="PF08386"/>
    </source>
</evidence>
<dbReference type="AlphaFoldDB" id="A0A0E3BL88"/>
<proteinExistence type="predicted"/>
<accession>A0A0E3BL88</accession>
<protein>
    <submittedName>
        <fullName evidence="4">Alpha/beta hydrolase</fullName>
    </submittedName>
</protein>
<dbReference type="Pfam" id="PF00561">
    <property type="entry name" value="Abhydrolase_1"/>
    <property type="match status" value="1"/>
</dbReference>
<dbReference type="PANTHER" id="PTHR43798">
    <property type="entry name" value="MONOACYLGLYCEROL LIPASE"/>
    <property type="match status" value="1"/>
</dbReference>
<dbReference type="Proteomes" id="UP000029567">
    <property type="component" value="Unassembled WGS sequence"/>
</dbReference>
<dbReference type="GO" id="GO:0016787">
    <property type="term" value="F:hydrolase activity"/>
    <property type="evidence" value="ECO:0007669"/>
    <property type="project" value="UniProtKB-KW"/>
</dbReference>
<feature type="domain" description="Peptidase S33 tripeptidyl aminopeptidase-like C-terminal" evidence="3">
    <location>
        <begin position="208"/>
        <end position="266"/>
    </location>
</feature>
<keyword evidence="1 4" id="KW-0378">Hydrolase</keyword>
<dbReference type="PRINTS" id="PR00111">
    <property type="entry name" value="ABHYDROLASE"/>
</dbReference>
<dbReference type="InterPro" id="IPR029058">
    <property type="entry name" value="AB_hydrolase_fold"/>
</dbReference>
<dbReference type="Proteomes" id="UP000029549">
    <property type="component" value="Unassembled WGS sequence"/>
</dbReference>
<evidence type="ECO:0000256" key="1">
    <source>
        <dbReference type="ARBA" id="ARBA00022801"/>
    </source>
</evidence>
<name>A0A0E3BL88_9BURK</name>
<feature type="domain" description="AB hydrolase-1" evidence="2">
    <location>
        <begin position="27"/>
        <end position="136"/>
    </location>
</feature>
<sequence length="269" mass="29408">MQQESGMPFAQVNGQNIYYEDTGGRGPAIVFSHGLLMDHTMFEPQIQALQGQYRCISWDERGHGQTADPEHCEAFSYYDSADDLAALLKYLGVEKAVLVGMSQGGYLSLRCALIHPDVVGALVLIDTQAMLEDPEQMPHHEALLKAWMEHGLSDDMATIVEHTILGQGWPGAAQWRAKWKQASPINLGQSFATLALRDDISPRLAEIKVPALVIHGDKDAAIGVERARAMFKGLPQAQWVDVAGAGHAANLTHPEPVNAAIRQFLDGLH</sequence>
<dbReference type="SUPFAM" id="SSF53474">
    <property type="entry name" value="alpha/beta-Hydrolases"/>
    <property type="match status" value="1"/>
</dbReference>
<organism evidence="4 7">
    <name type="scientific">Comamonas thiooxydans</name>
    <dbReference type="NCBI Taxonomy" id="363952"/>
    <lineage>
        <taxon>Bacteria</taxon>
        <taxon>Pseudomonadati</taxon>
        <taxon>Pseudomonadota</taxon>
        <taxon>Betaproteobacteria</taxon>
        <taxon>Burkholderiales</taxon>
        <taxon>Comamonadaceae</taxon>
        <taxon>Comamonas</taxon>
    </lineage>
</organism>
<evidence type="ECO:0000313" key="5">
    <source>
        <dbReference type="EMBL" id="KGH12513.1"/>
    </source>
</evidence>
<dbReference type="Pfam" id="PF08386">
    <property type="entry name" value="Abhydrolase_4"/>
    <property type="match status" value="1"/>
</dbReference>
<dbReference type="InterPro" id="IPR013595">
    <property type="entry name" value="Pept_S33_TAP-like_C"/>
</dbReference>
<evidence type="ECO:0000259" key="2">
    <source>
        <dbReference type="Pfam" id="PF00561"/>
    </source>
</evidence>
<comment type="caution">
    <text evidence="4">The sequence shown here is derived from an EMBL/GenBank/DDBJ whole genome shotgun (WGS) entry which is preliminary data.</text>
</comment>